<dbReference type="Proteomes" id="UP000095280">
    <property type="component" value="Unplaced"/>
</dbReference>
<organism evidence="3 4">
    <name type="scientific">Macrostomum lignano</name>
    <dbReference type="NCBI Taxonomy" id="282301"/>
    <lineage>
        <taxon>Eukaryota</taxon>
        <taxon>Metazoa</taxon>
        <taxon>Spiralia</taxon>
        <taxon>Lophotrochozoa</taxon>
        <taxon>Platyhelminthes</taxon>
        <taxon>Rhabditophora</taxon>
        <taxon>Macrostomorpha</taxon>
        <taxon>Macrostomida</taxon>
        <taxon>Macrostomidae</taxon>
        <taxon>Macrostomum</taxon>
    </lineage>
</organism>
<name>A0A1I8F640_9PLAT</name>
<proteinExistence type="predicted"/>
<evidence type="ECO:0000256" key="1">
    <source>
        <dbReference type="SAM" id="MobiDB-lite"/>
    </source>
</evidence>
<dbReference type="AlphaFoldDB" id="A0A1I8F640"/>
<sequence length="438" mass="47208">LHPRLLHQRLLHQRLLLQSNPPTTPAAFTNITDDSLSKVFVVNAFQLSTTGYTFEASTSAFTVPDQSDSQVVLDTRIGPTNAICRGHPQITMVCISNACTGCNVATVTADVRKRMENNPFNKIIYPGTSVGTKYCATNEIVNRYGIDIRYVVINPSSKTDSASNYKLSVTMSGSFPAYNCPTTRRRRRRQAEAATCVCPIGQDPVLPAARAVAISWRLPKLPFDAQLSKAPNGSAAQSLASQAYYLLTGTVRASPELASLIGDFRSIRFENRTSDGLTSLRGELLVADGASDARMQQLLRALMPGYGTNLDLLFVGSGLDATTAQLSATTAPPASSAFPVYAIVLLCALPVVLLVALIVLIKYVQHMRALDALKLPVKFYEQQLGGHGPKSQATALSQRDFSELPSPDNGVINGNAANGNGTNTASPQRPKSPWFFED</sequence>
<protein>
    <submittedName>
        <fullName evidence="4">Receptor-type adenylate cyclase</fullName>
    </submittedName>
</protein>
<feature type="transmembrane region" description="Helical" evidence="2">
    <location>
        <begin position="338"/>
        <end position="361"/>
    </location>
</feature>
<evidence type="ECO:0000313" key="4">
    <source>
        <dbReference type="WBParaSite" id="maker-unitig_21912-snap-gene-0.1-mRNA-1"/>
    </source>
</evidence>
<keyword evidence="2" id="KW-1133">Transmembrane helix</keyword>
<evidence type="ECO:0000313" key="3">
    <source>
        <dbReference type="Proteomes" id="UP000095280"/>
    </source>
</evidence>
<keyword evidence="3" id="KW-1185">Reference proteome</keyword>
<dbReference type="WBParaSite" id="maker-unitig_21912-snap-gene-0.1-mRNA-1">
    <property type="protein sequence ID" value="maker-unitig_21912-snap-gene-0.1-mRNA-1"/>
    <property type="gene ID" value="maker-unitig_21912-snap-gene-0.1"/>
</dbReference>
<feature type="region of interest" description="Disordered" evidence="1">
    <location>
        <begin position="386"/>
        <end position="438"/>
    </location>
</feature>
<evidence type="ECO:0000256" key="2">
    <source>
        <dbReference type="SAM" id="Phobius"/>
    </source>
</evidence>
<feature type="compositionally biased region" description="Low complexity" evidence="1">
    <location>
        <begin position="413"/>
        <end position="425"/>
    </location>
</feature>
<keyword evidence="2" id="KW-0812">Transmembrane</keyword>
<reference evidence="4" key="1">
    <citation type="submission" date="2016-11" db="UniProtKB">
        <authorList>
            <consortium name="WormBaseParasite"/>
        </authorList>
    </citation>
    <scope>IDENTIFICATION</scope>
</reference>
<accession>A0A1I8F640</accession>
<keyword evidence="2" id="KW-0472">Membrane</keyword>